<dbReference type="AlphaFoldDB" id="A0A9W4TA31"/>
<evidence type="ECO:0000313" key="2">
    <source>
        <dbReference type="Proteomes" id="UP001153678"/>
    </source>
</evidence>
<comment type="caution">
    <text evidence="1">The sequence shown here is derived from an EMBL/GenBank/DDBJ whole genome shotgun (WGS) entry which is preliminary data.</text>
</comment>
<organism evidence="1 2">
    <name type="scientific">Funneliformis geosporum</name>
    <dbReference type="NCBI Taxonomy" id="1117311"/>
    <lineage>
        <taxon>Eukaryota</taxon>
        <taxon>Fungi</taxon>
        <taxon>Fungi incertae sedis</taxon>
        <taxon>Mucoromycota</taxon>
        <taxon>Glomeromycotina</taxon>
        <taxon>Glomeromycetes</taxon>
        <taxon>Glomerales</taxon>
        <taxon>Glomeraceae</taxon>
        <taxon>Funneliformis</taxon>
    </lineage>
</organism>
<feature type="non-terminal residue" evidence="1">
    <location>
        <position position="40"/>
    </location>
</feature>
<dbReference type="Proteomes" id="UP001153678">
    <property type="component" value="Unassembled WGS sequence"/>
</dbReference>
<accession>A0A9W4TA31</accession>
<reference evidence="1" key="1">
    <citation type="submission" date="2022-08" db="EMBL/GenBank/DDBJ databases">
        <authorList>
            <person name="Kallberg Y."/>
            <person name="Tangrot J."/>
            <person name="Rosling A."/>
        </authorList>
    </citation>
    <scope>NUCLEOTIDE SEQUENCE</scope>
    <source>
        <strain evidence="1">Wild A</strain>
    </source>
</reference>
<dbReference type="EMBL" id="CAMKVN010018791">
    <property type="protein sequence ID" value="CAI2198493.1"/>
    <property type="molecule type" value="Genomic_DNA"/>
</dbReference>
<sequence>MRQQSELDKIDLDDISPELCNKEILKNVHPDKIDFFRYND</sequence>
<evidence type="ECO:0000313" key="1">
    <source>
        <dbReference type="EMBL" id="CAI2198493.1"/>
    </source>
</evidence>
<gene>
    <name evidence="1" type="ORF">FWILDA_LOCUS18600</name>
</gene>
<protein>
    <submittedName>
        <fullName evidence="1">12332_t:CDS:1</fullName>
    </submittedName>
</protein>
<keyword evidence="2" id="KW-1185">Reference proteome</keyword>
<name>A0A9W4TA31_9GLOM</name>
<proteinExistence type="predicted"/>